<keyword evidence="3" id="KW-0645">Protease</keyword>
<dbReference type="InterPro" id="IPR011650">
    <property type="entry name" value="Peptidase_M20_dimer"/>
</dbReference>
<dbReference type="GO" id="GO:0046657">
    <property type="term" value="P:folic acid catabolic process"/>
    <property type="evidence" value="ECO:0007669"/>
    <property type="project" value="TreeGrafter"/>
</dbReference>
<feature type="binding site" evidence="1">
    <location>
        <position position="414"/>
    </location>
    <ligand>
        <name>Mn(2+)</name>
        <dbReference type="ChEBI" id="CHEBI:29035"/>
        <label>2</label>
    </ligand>
</feature>
<dbReference type="GO" id="GO:0004180">
    <property type="term" value="F:carboxypeptidase activity"/>
    <property type="evidence" value="ECO:0007669"/>
    <property type="project" value="UniProtKB-KW"/>
</dbReference>
<name>A0A897MTT7_9EURY</name>
<sequence length="444" mass="46965">MSLIVTGVYAGRLRATDMVSTRTVEDLIALRRDLHQHPEPAWREFYTTARIVEALRERDVDEIHYGPAVLEEAARMNVPDEGDVAEWYDRALSAGVDPGLLEPMEGGYTGAIAVVERGEGPTVGLRVDIDALPITESDAQHHRPAAEGFRSKHDGYMHACGHDAHATFGVGVIDAVLASDFAGTLKVFFQPGEEQIAGGKPMAESGHLDDVEYLLAVHVGLDHPTGEVVAGIGGFLAVRQFLAEFTGESSHAGAHPERGANTVQALATAVQNLYAIPRHADGATRVNAGVVGGGTATNIVPDESFLEGEVRGETTALADYTYERAERVLANAAEMHGCDVAVEARGKAPSAESDDELVAVVARVARDAPGVTEIIERDELGGSEDATYLMRRVQDNGGDAAYVGVGTDHPGGHHTSTFDVDEASIEIAVGVLAGTVLALAKRDA</sequence>
<reference evidence="3" key="1">
    <citation type="submission" date="2020-11" db="EMBL/GenBank/DDBJ databases">
        <title>Carbohydrate-dependent, anaerobic sulfur respiration: A novel catabolism in halophilic archaea.</title>
        <authorList>
            <person name="Sorokin D.Y."/>
            <person name="Messina E."/>
            <person name="Smedile F."/>
            <person name="La Cono V."/>
            <person name="Hallsworth J.E."/>
            <person name="Yakimov M.M."/>
        </authorList>
    </citation>
    <scope>NUCLEOTIDE SEQUENCE</scope>
    <source>
        <strain evidence="3">HSR12-1</strain>
    </source>
</reference>
<dbReference type="GO" id="GO:0071713">
    <property type="term" value="F:para-aminobenzoyl-glutamate hydrolase activity"/>
    <property type="evidence" value="ECO:0007669"/>
    <property type="project" value="TreeGrafter"/>
</dbReference>
<dbReference type="PIRSF" id="PIRSF005962">
    <property type="entry name" value="Pept_M20D_amidohydro"/>
    <property type="match status" value="1"/>
</dbReference>
<evidence type="ECO:0000313" key="3">
    <source>
        <dbReference type="EMBL" id="QSG05550.1"/>
    </source>
</evidence>
<dbReference type="SUPFAM" id="SSF55031">
    <property type="entry name" value="Bacterial exopeptidase dimerisation domain"/>
    <property type="match status" value="1"/>
</dbReference>
<keyword evidence="1" id="KW-0464">Manganese</keyword>
<dbReference type="NCBIfam" id="TIGR01891">
    <property type="entry name" value="amidohydrolases"/>
    <property type="match status" value="1"/>
</dbReference>
<dbReference type="InterPro" id="IPR036264">
    <property type="entry name" value="Bact_exopeptidase_dim_dom"/>
</dbReference>
<keyword evidence="3" id="KW-0121">Carboxypeptidase</keyword>
<accession>A0A897MTT7</accession>
<dbReference type="Gene3D" id="3.40.630.10">
    <property type="entry name" value="Zn peptidases"/>
    <property type="match status" value="1"/>
</dbReference>
<evidence type="ECO:0000313" key="4">
    <source>
        <dbReference type="Proteomes" id="UP000663525"/>
    </source>
</evidence>
<protein>
    <submittedName>
        <fullName evidence="3">Metal-dependent amidase/aminoacylase/carboxypeptidase</fullName>
    </submittedName>
</protein>
<keyword evidence="3" id="KW-0378">Hydrolase</keyword>
<dbReference type="GO" id="GO:0016805">
    <property type="term" value="F:dipeptidase activity"/>
    <property type="evidence" value="ECO:0007669"/>
    <property type="project" value="TreeGrafter"/>
</dbReference>
<dbReference type="GO" id="GO:0046872">
    <property type="term" value="F:metal ion binding"/>
    <property type="evidence" value="ECO:0007669"/>
    <property type="project" value="UniProtKB-KW"/>
</dbReference>
<dbReference type="Proteomes" id="UP000663525">
    <property type="component" value="Chromosome"/>
</dbReference>
<dbReference type="PANTHER" id="PTHR30575:SF3">
    <property type="entry name" value="PEPTIDASE M20 DIMERISATION DOMAIN-CONTAINING PROTEIN"/>
    <property type="match status" value="1"/>
</dbReference>
<keyword evidence="1" id="KW-0479">Metal-binding</keyword>
<evidence type="ECO:0000256" key="1">
    <source>
        <dbReference type="PIRSR" id="PIRSR005962-1"/>
    </source>
</evidence>
<comment type="cofactor">
    <cofactor evidence="1">
        <name>Mn(2+)</name>
        <dbReference type="ChEBI" id="CHEBI:29035"/>
    </cofactor>
    <text evidence="1">The Mn(2+) ion enhances activity.</text>
</comment>
<feature type="binding site" evidence="1">
    <location>
        <position position="218"/>
    </location>
    <ligand>
        <name>Mn(2+)</name>
        <dbReference type="ChEBI" id="CHEBI:29035"/>
        <label>2</label>
    </ligand>
</feature>
<dbReference type="InterPro" id="IPR052030">
    <property type="entry name" value="Peptidase_M20/M20A_hydrolases"/>
</dbReference>
<organism evidence="3 4">
    <name type="scientific">Halapricum desulfuricans</name>
    <dbReference type="NCBI Taxonomy" id="2841257"/>
    <lineage>
        <taxon>Archaea</taxon>
        <taxon>Methanobacteriati</taxon>
        <taxon>Methanobacteriota</taxon>
        <taxon>Stenosarchaea group</taxon>
        <taxon>Halobacteria</taxon>
        <taxon>Halobacteriales</taxon>
        <taxon>Haloarculaceae</taxon>
        <taxon>Halapricum</taxon>
    </lineage>
</organism>
<feature type="binding site" evidence="1">
    <location>
        <position position="162"/>
    </location>
    <ligand>
        <name>Mn(2+)</name>
        <dbReference type="ChEBI" id="CHEBI:29035"/>
        <label>2</label>
    </ligand>
</feature>
<gene>
    <name evidence="3" type="primary">abgB</name>
    <name evidence="3" type="ORF">HSR121_1203</name>
</gene>
<dbReference type="EMBL" id="CP064787">
    <property type="protein sequence ID" value="QSG05550.1"/>
    <property type="molecule type" value="Genomic_DNA"/>
</dbReference>
<dbReference type="Pfam" id="PF01546">
    <property type="entry name" value="Peptidase_M20"/>
    <property type="match status" value="1"/>
</dbReference>
<proteinExistence type="predicted"/>
<dbReference type="InterPro" id="IPR017439">
    <property type="entry name" value="Amidohydrolase"/>
</dbReference>
<feature type="binding site" evidence="1">
    <location>
        <position position="160"/>
    </location>
    <ligand>
        <name>Mn(2+)</name>
        <dbReference type="ChEBI" id="CHEBI:29035"/>
        <label>2</label>
    </ligand>
</feature>
<dbReference type="PANTHER" id="PTHR30575">
    <property type="entry name" value="PEPTIDASE M20"/>
    <property type="match status" value="1"/>
</dbReference>
<dbReference type="InterPro" id="IPR002933">
    <property type="entry name" value="Peptidase_M20"/>
</dbReference>
<dbReference type="SUPFAM" id="SSF53187">
    <property type="entry name" value="Zn-dependent exopeptidases"/>
    <property type="match status" value="1"/>
</dbReference>
<dbReference type="Pfam" id="PF07687">
    <property type="entry name" value="M20_dimer"/>
    <property type="match status" value="1"/>
</dbReference>
<feature type="domain" description="Peptidase M20 dimerisation" evidence="2">
    <location>
        <begin position="243"/>
        <end position="331"/>
    </location>
</feature>
<feature type="binding site" evidence="1">
    <location>
        <position position="194"/>
    </location>
    <ligand>
        <name>Mn(2+)</name>
        <dbReference type="ChEBI" id="CHEBI:29035"/>
        <label>2</label>
    </ligand>
</feature>
<dbReference type="GO" id="GO:0005737">
    <property type="term" value="C:cytoplasm"/>
    <property type="evidence" value="ECO:0007669"/>
    <property type="project" value="TreeGrafter"/>
</dbReference>
<evidence type="ECO:0000259" key="2">
    <source>
        <dbReference type="Pfam" id="PF07687"/>
    </source>
</evidence>
<dbReference type="AlphaFoldDB" id="A0A897MTT7"/>